<protein>
    <submittedName>
        <fullName evidence="1">Uncharacterized protein</fullName>
    </submittedName>
</protein>
<proteinExistence type="predicted"/>
<gene>
    <name evidence="1" type="ORF">E2562_009982</name>
</gene>
<evidence type="ECO:0000313" key="1">
    <source>
        <dbReference type="EMBL" id="KAF0924279.1"/>
    </source>
</evidence>
<dbReference type="AlphaFoldDB" id="A0A6G1EHQ3"/>
<evidence type="ECO:0000313" key="2">
    <source>
        <dbReference type="Proteomes" id="UP000479710"/>
    </source>
</evidence>
<comment type="caution">
    <text evidence="1">The sequence shown here is derived from an EMBL/GenBank/DDBJ whole genome shotgun (WGS) entry which is preliminary data.</text>
</comment>
<name>A0A6G1EHQ3_9ORYZ</name>
<reference evidence="1 2" key="1">
    <citation type="submission" date="2019-11" db="EMBL/GenBank/DDBJ databases">
        <title>Whole genome sequence of Oryza granulata.</title>
        <authorList>
            <person name="Li W."/>
        </authorList>
    </citation>
    <scope>NUCLEOTIDE SEQUENCE [LARGE SCALE GENOMIC DNA]</scope>
    <source>
        <strain evidence="2">cv. Menghai</strain>
        <tissue evidence="1">Leaf</tissue>
    </source>
</reference>
<dbReference type="EMBL" id="SPHZ02000003">
    <property type="protein sequence ID" value="KAF0924279.1"/>
    <property type="molecule type" value="Genomic_DNA"/>
</dbReference>
<organism evidence="1 2">
    <name type="scientific">Oryza meyeriana var. granulata</name>
    <dbReference type="NCBI Taxonomy" id="110450"/>
    <lineage>
        <taxon>Eukaryota</taxon>
        <taxon>Viridiplantae</taxon>
        <taxon>Streptophyta</taxon>
        <taxon>Embryophyta</taxon>
        <taxon>Tracheophyta</taxon>
        <taxon>Spermatophyta</taxon>
        <taxon>Magnoliopsida</taxon>
        <taxon>Liliopsida</taxon>
        <taxon>Poales</taxon>
        <taxon>Poaceae</taxon>
        <taxon>BOP clade</taxon>
        <taxon>Oryzoideae</taxon>
        <taxon>Oryzeae</taxon>
        <taxon>Oryzinae</taxon>
        <taxon>Oryza</taxon>
        <taxon>Oryza meyeriana</taxon>
    </lineage>
</organism>
<dbReference type="Proteomes" id="UP000479710">
    <property type="component" value="Unassembled WGS sequence"/>
</dbReference>
<keyword evidence="2" id="KW-1185">Reference proteome</keyword>
<accession>A0A6G1EHQ3</accession>
<sequence length="92" mass="10180">MGHDGEGGVGRRRERDEWAWQLMGQNGGRRLTSVSCIDGTRDEDISRAGACGISLREKTKLKKKIKDPVMMNIPTECNQHLCSYLGPAKYGG</sequence>